<feature type="transmembrane region" description="Helical" evidence="5">
    <location>
        <begin position="154"/>
        <end position="174"/>
    </location>
</feature>
<reference evidence="7 8" key="1">
    <citation type="submission" date="2018-07" db="EMBL/GenBank/DDBJ databases">
        <title>Genomic Encyclopedia of Type Strains, Phase III (KMG-III): the genomes of soil and plant-associated and newly described type strains.</title>
        <authorList>
            <person name="Whitman W."/>
        </authorList>
    </citation>
    <scope>NUCLEOTIDE SEQUENCE [LARGE SCALE GENOMIC DNA]</scope>
    <source>
        <strain evidence="7 8">CECT 7287</strain>
    </source>
</reference>
<evidence type="ECO:0000313" key="8">
    <source>
        <dbReference type="Proteomes" id="UP000256977"/>
    </source>
</evidence>
<comment type="caution">
    <text evidence="7">The sequence shown here is derived from an EMBL/GenBank/DDBJ whole genome shotgun (WGS) entry which is preliminary data.</text>
</comment>
<dbReference type="Pfam" id="PF17754">
    <property type="entry name" value="TetR_C_14"/>
    <property type="match status" value="1"/>
</dbReference>
<dbReference type="Gene3D" id="1.10.357.10">
    <property type="entry name" value="Tetracycline Repressor, domain 2"/>
    <property type="match status" value="1"/>
</dbReference>
<dbReference type="InterPro" id="IPR041347">
    <property type="entry name" value="MftR_C"/>
</dbReference>
<accession>A0A3D9JUF1</accession>
<evidence type="ECO:0000256" key="1">
    <source>
        <dbReference type="ARBA" id="ARBA00023015"/>
    </source>
</evidence>
<evidence type="ECO:0000256" key="4">
    <source>
        <dbReference type="PROSITE-ProRule" id="PRU00335"/>
    </source>
</evidence>
<dbReference type="EMBL" id="QRDZ01000009">
    <property type="protein sequence ID" value="RED77409.1"/>
    <property type="molecule type" value="Genomic_DNA"/>
</dbReference>
<dbReference type="Proteomes" id="UP000256977">
    <property type="component" value="Unassembled WGS sequence"/>
</dbReference>
<keyword evidence="8" id="KW-1185">Reference proteome</keyword>
<dbReference type="InterPro" id="IPR050109">
    <property type="entry name" value="HTH-type_TetR-like_transc_reg"/>
</dbReference>
<protein>
    <submittedName>
        <fullName evidence="7">TetR family transcriptional regulator</fullName>
    </submittedName>
</protein>
<dbReference type="RefSeq" id="WP_181917660.1">
    <property type="nucleotide sequence ID" value="NZ_QRDZ01000009.1"/>
</dbReference>
<keyword evidence="3" id="KW-0804">Transcription</keyword>
<dbReference type="PANTHER" id="PTHR30055:SF234">
    <property type="entry name" value="HTH-TYPE TRANSCRIPTIONAL REGULATOR BETI"/>
    <property type="match status" value="1"/>
</dbReference>
<dbReference type="Pfam" id="PF00440">
    <property type="entry name" value="TetR_N"/>
    <property type="match status" value="1"/>
</dbReference>
<sequence length="203" mass="22719">MTATDSAKLGLRERKKLKTRAAIQHNAIRLFLEQGYHETTVEQIAEAAEVSPSTFFRYFQTKEALVLEDDFDPMLVELYKSQPRDVHPIQAYLNVIKESKARISAEARQEIRTRMEIVAKVPELQAALMGQMNNTLDLFAELVAERLDKGKDDLAALAIAGAMVGIVMGANAYFLRQPGVDFIDAIESAVEQYCRETLGIKQG</sequence>
<evidence type="ECO:0000313" key="7">
    <source>
        <dbReference type="EMBL" id="RED77409.1"/>
    </source>
</evidence>
<dbReference type="PANTHER" id="PTHR30055">
    <property type="entry name" value="HTH-TYPE TRANSCRIPTIONAL REGULATOR RUTR"/>
    <property type="match status" value="1"/>
</dbReference>
<keyword evidence="5" id="KW-1133">Transmembrane helix</keyword>
<dbReference type="InterPro" id="IPR001647">
    <property type="entry name" value="HTH_TetR"/>
</dbReference>
<evidence type="ECO:0000256" key="5">
    <source>
        <dbReference type="SAM" id="Phobius"/>
    </source>
</evidence>
<gene>
    <name evidence="7" type="ORF">DFP98_10920</name>
</gene>
<keyword evidence="5" id="KW-0812">Transmembrane</keyword>
<dbReference type="PROSITE" id="PS50977">
    <property type="entry name" value="HTH_TETR_2"/>
    <property type="match status" value="1"/>
</dbReference>
<dbReference type="InterPro" id="IPR009057">
    <property type="entry name" value="Homeodomain-like_sf"/>
</dbReference>
<keyword evidence="1" id="KW-0805">Transcription regulation</keyword>
<dbReference type="GO" id="GO:0000976">
    <property type="term" value="F:transcription cis-regulatory region binding"/>
    <property type="evidence" value="ECO:0007669"/>
    <property type="project" value="TreeGrafter"/>
</dbReference>
<proteinExistence type="predicted"/>
<dbReference type="AlphaFoldDB" id="A0A3D9JUF1"/>
<evidence type="ECO:0000256" key="2">
    <source>
        <dbReference type="ARBA" id="ARBA00023125"/>
    </source>
</evidence>
<keyword evidence="5" id="KW-0472">Membrane</keyword>
<feature type="domain" description="HTH tetR-type" evidence="6">
    <location>
        <begin position="17"/>
        <end position="77"/>
    </location>
</feature>
<dbReference type="GO" id="GO:0003700">
    <property type="term" value="F:DNA-binding transcription factor activity"/>
    <property type="evidence" value="ECO:0007669"/>
    <property type="project" value="TreeGrafter"/>
</dbReference>
<evidence type="ECO:0000256" key="3">
    <source>
        <dbReference type="ARBA" id="ARBA00023163"/>
    </source>
</evidence>
<dbReference type="SUPFAM" id="SSF46689">
    <property type="entry name" value="Homeodomain-like"/>
    <property type="match status" value="1"/>
</dbReference>
<keyword evidence="2 4" id="KW-0238">DNA-binding</keyword>
<name>A0A3D9JUF1_9BACL</name>
<dbReference type="PRINTS" id="PR00455">
    <property type="entry name" value="HTHTETR"/>
</dbReference>
<organism evidence="7 8">
    <name type="scientific">Cohnella phaseoli</name>
    <dbReference type="NCBI Taxonomy" id="456490"/>
    <lineage>
        <taxon>Bacteria</taxon>
        <taxon>Bacillati</taxon>
        <taxon>Bacillota</taxon>
        <taxon>Bacilli</taxon>
        <taxon>Bacillales</taxon>
        <taxon>Paenibacillaceae</taxon>
        <taxon>Cohnella</taxon>
    </lineage>
</organism>
<evidence type="ECO:0000259" key="6">
    <source>
        <dbReference type="PROSITE" id="PS50977"/>
    </source>
</evidence>
<feature type="DNA-binding region" description="H-T-H motif" evidence="4">
    <location>
        <begin position="40"/>
        <end position="59"/>
    </location>
</feature>
<dbReference type="Gene3D" id="1.10.10.60">
    <property type="entry name" value="Homeodomain-like"/>
    <property type="match status" value="1"/>
</dbReference>